<dbReference type="Gene3D" id="3.40.50.12500">
    <property type="match status" value="1"/>
</dbReference>
<proteinExistence type="predicted"/>
<evidence type="ECO:0000313" key="2">
    <source>
        <dbReference type="Proteomes" id="UP001235874"/>
    </source>
</evidence>
<dbReference type="Proteomes" id="UP001235874">
    <property type="component" value="Chromosome"/>
</dbReference>
<reference evidence="1 2" key="1">
    <citation type="submission" date="2023-07" db="EMBL/GenBank/DDBJ databases">
        <title>Micromonospora profundi TRM 95458 converts glycerol to a new osmotic compound.</title>
        <authorList>
            <person name="Lu D."/>
        </authorList>
    </citation>
    <scope>NUCLEOTIDE SEQUENCE [LARGE SCALE GENOMIC DNA]</scope>
    <source>
        <strain evidence="1 2">TRM95458</strain>
    </source>
</reference>
<evidence type="ECO:0000313" key="1">
    <source>
        <dbReference type="EMBL" id="WLS44056.1"/>
    </source>
</evidence>
<dbReference type="RefSeq" id="WP_306271493.1">
    <property type="nucleotide sequence ID" value="NZ_CP130472.1"/>
</dbReference>
<gene>
    <name evidence="1" type="ORF">Q3V37_21980</name>
</gene>
<sequence length="263" mass="27701">MVEAALGIIVPPANPTVEPELRRLLPARVRYHVARLPVVNGSLAQRLDRYAELLPDTAATLDGLDLRATYVACTGCYYRPGRGDVHRTDKAASERLGAPVFGAANAVRQVLDRLAVRSLTLISPYPDWLTEQAAAFWRANGRSVGTPVPVPGTGAIYDLSSTTVRDTVRQTLRSLADEGFPPGHAVLLTGTGAPSLDVLDEVLPQTPVPVLSSNLAGAWQLLETAGITHLAGESPSPALRHLAATLTQSPSTGIVGVVAGGKE</sequence>
<dbReference type="EMBL" id="CP130472">
    <property type="protein sequence ID" value="WLS44056.1"/>
    <property type="molecule type" value="Genomic_DNA"/>
</dbReference>
<dbReference type="Pfam" id="PF17645">
    <property type="entry name" value="Amdase"/>
    <property type="match status" value="1"/>
</dbReference>
<protein>
    <recommendedName>
        <fullName evidence="3">Maleate isomerase</fullName>
    </recommendedName>
</protein>
<dbReference type="InterPro" id="IPR026286">
    <property type="entry name" value="MaiA/AMDase"/>
</dbReference>
<name>A0AAJ6L301_9ACTN</name>
<dbReference type="PANTHER" id="PTHR40267">
    <property type="entry name" value="BLR3294 PROTEIN"/>
    <property type="match status" value="1"/>
</dbReference>
<keyword evidence="2" id="KW-1185">Reference proteome</keyword>
<dbReference type="PANTHER" id="PTHR40267:SF1">
    <property type="entry name" value="BLR3294 PROTEIN"/>
    <property type="match status" value="1"/>
</dbReference>
<accession>A0AAJ6L301</accession>
<organism evidence="1 2">
    <name type="scientific">Micromonospora profundi</name>
    <dbReference type="NCBI Taxonomy" id="1420889"/>
    <lineage>
        <taxon>Bacteria</taxon>
        <taxon>Bacillati</taxon>
        <taxon>Actinomycetota</taxon>
        <taxon>Actinomycetes</taxon>
        <taxon>Micromonosporales</taxon>
        <taxon>Micromonosporaceae</taxon>
        <taxon>Micromonospora</taxon>
    </lineage>
</organism>
<dbReference type="InterPro" id="IPR053714">
    <property type="entry name" value="Iso_Racemase_Enz_sf"/>
</dbReference>
<evidence type="ECO:0008006" key="3">
    <source>
        <dbReference type="Google" id="ProtNLM"/>
    </source>
</evidence>
<dbReference type="KEGG" id="mprn:Q3V37_21980"/>
<dbReference type="AlphaFoldDB" id="A0AAJ6L301"/>